<evidence type="ECO:0000256" key="1">
    <source>
        <dbReference type="SAM" id="SignalP"/>
    </source>
</evidence>
<feature type="chain" id="PRO_5018030029" evidence="1">
    <location>
        <begin position="25"/>
        <end position="296"/>
    </location>
</feature>
<reference evidence="2 3" key="1">
    <citation type="submission" date="2018-11" db="EMBL/GenBank/DDBJ databases">
        <title>Erythrobacter spongiae sp. nov., isolated from a marine sponge.</title>
        <authorList>
            <person name="Zhuang L."/>
            <person name="Luo L."/>
        </authorList>
    </citation>
    <scope>NUCLEOTIDE SEQUENCE [LARGE SCALE GENOMIC DNA]</scope>
    <source>
        <strain evidence="2 3">HN-E23</strain>
    </source>
</reference>
<comment type="caution">
    <text evidence="2">The sequence shown here is derived from an EMBL/GenBank/DDBJ whole genome shotgun (WGS) entry which is preliminary data.</text>
</comment>
<gene>
    <name evidence="2" type="ORF">EG799_11090</name>
</gene>
<evidence type="ECO:0000313" key="3">
    <source>
        <dbReference type="Proteomes" id="UP000275232"/>
    </source>
</evidence>
<proteinExistence type="predicted"/>
<dbReference type="OrthoDB" id="7204730at2"/>
<dbReference type="Proteomes" id="UP000275232">
    <property type="component" value="Unassembled WGS sequence"/>
</dbReference>
<keyword evidence="1" id="KW-0732">Signal</keyword>
<name>A0A3N5DK76_9SPHN</name>
<organism evidence="2 3">
    <name type="scientific">Aurantiacibacter spongiae</name>
    <dbReference type="NCBI Taxonomy" id="2488860"/>
    <lineage>
        <taxon>Bacteria</taxon>
        <taxon>Pseudomonadati</taxon>
        <taxon>Pseudomonadota</taxon>
        <taxon>Alphaproteobacteria</taxon>
        <taxon>Sphingomonadales</taxon>
        <taxon>Erythrobacteraceae</taxon>
        <taxon>Aurantiacibacter</taxon>
    </lineage>
</organism>
<feature type="signal peptide" evidence="1">
    <location>
        <begin position="1"/>
        <end position="24"/>
    </location>
</feature>
<sequence length="296" mass="30442">MSRSLACAALILSAVLTAPSVATAQEPAVQGDMAARTAGARHSEDIGRQMTAVQAATASALTQYLGMTGAGDEGLMGAVALPSDTPEVWTVHVIAERAGEIVSLADYETSHGEILAETIHRDNPPPLTGPAHQMALAQAMAARKVFDSDPESFCVGGENDAGDTAAPSIALTTIVLPPDAQGVAMAYVLNGPFEEGSIPLGQHFRVPFYAEGVSGEVERMTSGCEVVTWNAADPDLAMSVYVTDYPGGAWPNEVHAFLSGQLPMSLGVVTGEIIWPMAGGAIAPPVPAAEAGYGSQ</sequence>
<keyword evidence="3" id="KW-1185">Reference proteome</keyword>
<protein>
    <submittedName>
        <fullName evidence="2">Uncharacterized protein</fullName>
    </submittedName>
</protein>
<dbReference type="EMBL" id="RPFZ01000001">
    <property type="protein sequence ID" value="RPF72102.1"/>
    <property type="molecule type" value="Genomic_DNA"/>
</dbReference>
<evidence type="ECO:0000313" key="2">
    <source>
        <dbReference type="EMBL" id="RPF72102.1"/>
    </source>
</evidence>
<dbReference type="AlphaFoldDB" id="A0A3N5DK76"/>
<dbReference type="RefSeq" id="WP_123881188.1">
    <property type="nucleotide sequence ID" value="NZ_RPFZ01000001.1"/>
</dbReference>
<accession>A0A3N5DK76</accession>